<keyword evidence="11" id="KW-1133">Transmembrane helix</keyword>
<dbReference type="Proteomes" id="UP000712281">
    <property type="component" value="Unassembled WGS sequence"/>
</dbReference>
<keyword evidence="5" id="KW-0677">Repeat</keyword>
<comment type="caution">
    <text evidence="13">The sequence shown here is derived from an EMBL/GenBank/DDBJ whole genome shotgun (WGS) entry which is preliminary data.</text>
</comment>
<feature type="region of interest" description="Disordered" evidence="10">
    <location>
        <begin position="623"/>
        <end position="657"/>
    </location>
</feature>
<evidence type="ECO:0000256" key="7">
    <source>
        <dbReference type="ARBA" id="ARBA00022892"/>
    </source>
</evidence>
<evidence type="ECO:0000313" key="13">
    <source>
        <dbReference type="EMBL" id="KAF2608163.1"/>
    </source>
</evidence>
<dbReference type="Gene3D" id="1.20.940.10">
    <property type="entry name" value="Functional domain of the splicing factor Prp18"/>
    <property type="match status" value="1"/>
</dbReference>
<comment type="subcellular location">
    <subcellularLocation>
        <location evidence="1">Endoplasmic reticulum</location>
    </subcellularLocation>
</comment>
<dbReference type="Gene3D" id="1.25.40.1030">
    <property type="match status" value="1"/>
</dbReference>
<gene>
    <name evidence="13" type="ORF">F2Q68_00045260</name>
</gene>
<dbReference type="GO" id="GO:0015031">
    <property type="term" value="P:protein transport"/>
    <property type="evidence" value="ECO:0007669"/>
    <property type="project" value="UniProtKB-KW"/>
</dbReference>
<protein>
    <recommendedName>
        <fullName evidence="12">Sec16 Sec23-binding domain-containing protein</fullName>
    </recommendedName>
</protein>
<evidence type="ECO:0000256" key="9">
    <source>
        <dbReference type="PROSITE-ProRule" id="PRU00221"/>
    </source>
</evidence>
<evidence type="ECO:0000313" key="14">
    <source>
        <dbReference type="Proteomes" id="UP000712281"/>
    </source>
</evidence>
<evidence type="ECO:0000256" key="8">
    <source>
        <dbReference type="ARBA" id="ARBA00022927"/>
    </source>
</evidence>
<dbReference type="InterPro" id="IPR036322">
    <property type="entry name" value="WD40_repeat_dom_sf"/>
</dbReference>
<dbReference type="Pfam" id="PF12931">
    <property type="entry name" value="TPR_Sec16"/>
    <property type="match status" value="1"/>
</dbReference>
<dbReference type="GO" id="GO:0007029">
    <property type="term" value="P:endoplasmic reticulum organization"/>
    <property type="evidence" value="ECO:0007669"/>
    <property type="project" value="TreeGrafter"/>
</dbReference>
<dbReference type="GO" id="GO:0005198">
    <property type="term" value="F:structural molecule activity"/>
    <property type="evidence" value="ECO:0007669"/>
    <property type="project" value="TreeGrafter"/>
</dbReference>
<evidence type="ECO:0000256" key="11">
    <source>
        <dbReference type="SAM" id="Phobius"/>
    </source>
</evidence>
<feature type="compositionally biased region" description="Pro residues" evidence="10">
    <location>
        <begin position="855"/>
        <end position="872"/>
    </location>
</feature>
<evidence type="ECO:0000256" key="10">
    <source>
        <dbReference type="SAM" id="MobiDB-lite"/>
    </source>
</evidence>
<dbReference type="SUPFAM" id="SSF50978">
    <property type="entry name" value="WD40 repeat-like"/>
    <property type="match status" value="1"/>
</dbReference>
<name>A0A8S9LSK0_BRACR</name>
<keyword evidence="11" id="KW-0472">Membrane</keyword>
<evidence type="ECO:0000256" key="4">
    <source>
        <dbReference type="ARBA" id="ARBA00022574"/>
    </source>
</evidence>
<feature type="transmembrane region" description="Helical" evidence="11">
    <location>
        <begin position="711"/>
        <end position="735"/>
    </location>
</feature>
<dbReference type="PANTHER" id="PTHR13923">
    <property type="entry name" value="SEC31-RELATED PROTEIN"/>
    <property type="match status" value="1"/>
</dbReference>
<dbReference type="InterPro" id="IPR040251">
    <property type="entry name" value="SEC31-like"/>
</dbReference>
<keyword evidence="6" id="KW-0256">Endoplasmic reticulum</keyword>
<evidence type="ECO:0000256" key="2">
    <source>
        <dbReference type="ARBA" id="ARBA00009358"/>
    </source>
</evidence>
<evidence type="ECO:0000259" key="12">
    <source>
        <dbReference type="Pfam" id="PF12931"/>
    </source>
</evidence>
<feature type="compositionally biased region" description="Acidic residues" evidence="10">
    <location>
        <begin position="384"/>
        <end position="396"/>
    </location>
</feature>
<dbReference type="PANTHER" id="PTHR13923:SF11">
    <property type="entry name" value="SECRETORY 31, ISOFORM D"/>
    <property type="match status" value="1"/>
</dbReference>
<dbReference type="GO" id="GO:0090110">
    <property type="term" value="P:COPII-coated vesicle cargo loading"/>
    <property type="evidence" value="ECO:0007669"/>
    <property type="project" value="TreeGrafter"/>
</dbReference>
<dbReference type="InterPro" id="IPR015943">
    <property type="entry name" value="WD40/YVTN_repeat-like_dom_sf"/>
</dbReference>
<reference evidence="13" key="1">
    <citation type="submission" date="2019-12" db="EMBL/GenBank/DDBJ databases">
        <title>Genome sequencing and annotation of Brassica cretica.</title>
        <authorList>
            <person name="Studholme D.J."/>
            <person name="Sarris P.F."/>
        </authorList>
    </citation>
    <scope>NUCLEOTIDE SEQUENCE</scope>
    <source>
        <strain evidence="13">PFS-001/15</strain>
        <tissue evidence="13">Leaf</tissue>
    </source>
</reference>
<evidence type="ECO:0000256" key="3">
    <source>
        <dbReference type="ARBA" id="ARBA00022448"/>
    </source>
</evidence>
<dbReference type="AlphaFoldDB" id="A0A8S9LSK0"/>
<dbReference type="EMBL" id="QGKW02000276">
    <property type="protein sequence ID" value="KAF2608163.1"/>
    <property type="molecule type" value="Genomic_DNA"/>
</dbReference>
<accession>A0A8S9LSK0</accession>
<dbReference type="Gene3D" id="2.130.10.10">
    <property type="entry name" value="YVTN repeat-like/Quinoprotein amine dehydrogenase"/>
    <property type="match status" value="1"/>
</dbReference>
<dbReference type="GO" id="GO:0030127">
    <property type="term" value="C:COPII vesicle coat"/>
    <property type="evidence" value="ECO:0007669"/>
    <property type="project" value="TreeGrafter"/>
</dbReference>
<keyword evidence="8" id="KW-0653">Protein transport</keyword>
<organism evidence="13 14">
    <name type="scientific">Brassica cretica</name>
    <name type="common">Mustard</name>
    <dbReference type="NCBI Taxonomy" id="69181"/>
    <lineage>
        <taxon>Eukaryota</taxon>
        <taxon>Viridiplantae</taxon>
        <taxon>Streptophyta</taxon>
        <taxon>Embryophyta</taxon>
        <taxon>Tracheophyta</taxon>
        <taxon>Spermatophyta</taxon>
        <taxon>Magnoliopsida</taxon>
        <taxon>eudicotyledons</taxon>
        <taxon>Gunneridae</taxon>
        <taxon>Pentapetalae</taxon>
        <taxon>rosids</taxon>
        <taxon>malvids</taxon>
        <taxon>Brassicales</taxon>
        <taxon>Brassicaceae</taxon>
        <taxon>Brassiceae</taxon>
        <taxon>Brassica</taxon>
    </lineage>
</organism>
<evidence type="ECO:0000256" key="1">
    <source>
        <dbReference type="ARBA" id="ARBA00004240"/>
    </source>
</evidence>
<dbReference type="Pfam" id="PF00400">
    <property type="entry name" value="WD40"/>
    <property type="match status" value="1"/>
</dbReference>
<dbReference type="PROSITE" id="PS50082">
    <property type="entry name" value="WD_REPEATS_2"/>
    <property type="match status" value="1"/>
</dbReference>
<keyword evidence="11" id="KW-0812">Transmembrane</keyword>
<feature type="repeat" description="WD" evidence="9">
    <location>
        <begin position="96"/>
        <end position="138"/>
    </location>
</feature>
<keyword evidence="7" id="KW-0931">ER-Golgi transport</keyword>
<feature type="domain" description="Sec16 Sec23-binding" evidence="12">
    <location>
        <begin position="405"/>
        <end position="601"/>
    </location>
</feature>
<dbReference type="SMART" id="SM00320">
    <property type="entry name" value="WD40"/>
    <property type="match status" value="4"/>
</dbReference>
<dbReference type="InterPro" id="IPR001680">
    <property type="entry name" value="WD40_rpt"/>
</dbReference>
<dbReference type="PROSITE" id="PS50294">
    <property type="entry name" value="WD_REPEATS_REGION"/>
    <property type="match status" value="1"/>
</dbReference>
<dbReference type="FunFam" id="1.20.940.10:FF:000003">
    <property type="entry name" value="Protein transport protein SEC31 homolog B"/>
    <property type="match status" value="1"/>
</dbReference>
<dbReference type="GO" id="GO:0070971">
    <property type="term" value="C:endoplasmic reticulum exit site"/>
    <property type="evidence" value="ECO:0007669"/>
    <property type="project" value="TreeGrafter"/>
</dbReference>
<proteinExistence type="inferred from homology"/>
<feature type="region of interest" description="Disordered" evidence="10">
    <location>
        <begin position="844"/>
        <end position="879"/>
    </location>
</feature>
<sequence>MQGSGSSTQGEISFISWNRKVQQILASTSYNGTTVIWDLRKQKPLINFADSVRRRCSVLQWNPDIATQIMVASDDDSSPTLKLWDMRNTMSPVREFTGHQKGVIAMEWCPNDSSYLLTCAKDNRTICWDTNTGEIVAELPAGNNWNFDVHWYPKIPGVISASSFDGKIGIYNIEGCSRYGAEDNTFGTAYLKAPKWYKRPVGASFGFGGKLVSFQSKAPPKGASCITSEVFLHSLVTEQSLVSRTSEFEAAIENGDKTSLRSLCEKKSEETESKEEKETWGLLKMMFDEEGTTRTKLISHLGFSLPSVEQDQAVNGLSSDLNGIELEDTAVHAREPEESNEAAAFAMDNGEDFFNNFPAKPDTPVSTSATDFMPPDTDFTAKEEETEEVPEEEDESSDRVFDDAIQRALVVGDYKEAVDQCISANKMADALVIAHVGGTALWESTREKYLKMSSAPFMKVVSAMVNNDLTSLVHTRSHKYWKETLALLCTFAQGEQWSSLCDVLASKLMAAGNTLAAVLCYICAGNVDRTVEIWSRSLANERDGRSYAELLQDLMEKTLVLALATGNKKFSASLCKLFESYAEILASQGLLSTAMKYLKVLDSGGLSHELSILRDRISLSAEPETSTVASGNTQLPSTIPYNQEPNQAQPNVLSNPYDNQYQQPYTNSYGGYGPTAVNPPMQQATMFMPHQAQPTPQGVGQFLKNSTTSGYVVFKCLVSSFVWVVIVLGWIIGFLGQFVDYAVYMQPSYPPAPASNAQQSMRSTFVPSTPAALKNANQYQQPTIASHSFTGPSNNAYPVPPGPGSYVPSAPSQVGQYSNPMMSQVAAPGAGPVGFTPMSTPGVAPRSVIGSVQPASPPAPQAAPAPAAPPPTVQTADTSNVPGTVQHHLSVLFLSLKVKWSLVVNSDPAHQKPVVATLTRLFNETSEALGGARANPPKKREIEDNSKKLGALFVKLNSGEMAKSAADKLGQLCQALDNHDFSTALQIQVLLTNSEWDECNFWLSALKRMIKTRQNVR</sequence>
<dbReference type="InterPro" id="IPR024298">
    <property type="entry name" value="Sec16_Sec23-bd"/>
</dbReference>
<dbReference type="FunFam" id="1.25.40.1030:FF:000004">
    <property type="entry name" value="Protein transport protein SEC31 homolog B"/>
    <property type="match status" value="1"/>
</dbReference>
<evidence type="ECO:0000256" key="6">
    <source>
        <dbReference type="ARBA" id="ARBA00022824"/>
    </source>
</evidence>
<evidence type="ECO:0000256" key="5">
    <source>
        <dbReference type="ARBA" id="ARBA00022737"/>
    </source>
</evidence>
<keyword evidence="3" id="KW-0813">Transport</keyword>
<keyword evidence="4 9" id="KW-0853">WD repeat</keyword>
<comment type="similarity">
    <text evidence="2">Belongs to the WD repeat SEC31 family.</text>
</comment>
<feature type="region of interest" description="Disordered" evidence="10">
    <location>
        <begin position="360"/>
        <end position="399"/>
    </location>
</feature>